<comment type="caution">
    <text evidence="2">The sequence shown here is derived from an EMBL/GenBank/DDBJ whole genome shotgun (WGS) entry which is preliminary data.</text>
</comment>
<keyword evidence="3" id="KW-1185">Reference proteome</keyword>
<reference evidence="2 3" key="1">
    <citation type="submission" date="2018-05" db="EMBL/GenBank/DDBJ databases">
        <title>The draft genome of strain NS-104.</title>
        <authorList>
            <person name="Hang P."/>
            <person name="Jiang J."/>
        </authorList>
    </citation>
    <scope>NUCLEOTIDE SEQUENCE [LARGE SCALE GENOMIC DNA]</scope>
    <source>
        <strain evidence="2 3">NS-104</strain>
    </source>
</reference>
<proteinExistence type="predicted"/>
<dbReference type="Proteomes" id="UP000245252">
    <property type="component" value="Unassembled WGS sequence"/>
</dbReference>
<dbReference type="EMBL" id="QFBC01000018">
    <property type="protein sequence ID" value="PWE53182.1"/>
    <property type="molecule type" value="Genomic_DNA"/>
</dbReference>
<dbReference type="PANTHER" id="PTHR37809">
    <property type="entry name" value="RIBOSOMAL PROTEIN S12 METHYLTHIOTRANSFERASE ACCESSORY FACTOR YCAO"/>
    <property type="match status" value="1"/>
</dbReference>
<name>A0A2U2DIQ6_9HYPH</name>
<dbReference type="Gene3D" id="3.30.160.660">
    <property type="match status" value="1"/>
</dbReference>
<dbReference type="Gene3D" id="3.30.40.250">
    <property type="match status" value="1"/>
</dbReference>
<dbReference type="Pfam" id="PF02624">
    <property type="entry name" value="YcaO"/>
    <property type="match status" value="1"/>
</dbReference>
<evidence type="ECO:0000313" key="3">
    <source>
        <dbReference type="Proteomes" id="UP000245252"/>
    </source>
</evidence>
<organism evidence="2 3">
    <name type="scientific">Metarhizobium album</name>
    <dbReference type="NCBI Taxonomy" id="2182425"/>
    <lineage>
        <taxon>Bacteria</taxon>
        <taxon>Pseudomonadati</taxon>
        <taxon>Pseudomonadota</taxon>
        <taxon>Alphaproteobacteria</taxon>
        <taxon>Hyphomicrobiales</taxon>
        <taxon>Rhizobiaceae</taxon>
        <taxon>Metarhizobium</taxon>
    </lineage>
</organism>
<dbReference type="InterPro" id="IPR003776">
    <property type="entry name" value="YcaO-like_dom"/>
</dbReference>
<gene>
    <name evidence="2" type="ORF">DEM27_27635</name>
</gene>
<dbReference type="RefSeq" id="WP_109461516.1">
    <property type="nucleotide sequence ID" value="NZ_QFBC01000018.1"/>
</dbReference>
<dbReference type="NCBIfam" id="TIGR00702">
    <property type="entry name" value="YcaO-type kinase domain"/>
    <property type="match status" value="1"/>
</dbReference>
<evidence type="ECO:0000313" key="2">
    <source>
        <dbReference type="EMBL" id="PWE53182.1"/>
    </source>
</evidence>
<protein>
    <recommendedName>
        <fullName evidence="1">YcaO domain-containing protein</fullName>
    </recommendedName>
</protein>
<dbReference type="OrthoDB" id="109999at2"/>
<dbReference type="PANTHER" id="PTHR37809:SF1">
    <property type="entry name" value="RIBOSOMAL PROTEIN S12 METHYLTHIOTRANSFERASE ACCESSORY FACTOR YCAO"/>
    <property type="match status" value="1"/>
</dbReference>
<dbReference type="AlphaFoldDB" id="A0A2U2DIQ6"/>
<feature type="domain" description="YcaO" evidence="1">
    <location>
        <begin position="79"/>
        <end position="420"/>
    </location>
</feature>
<dbReference type="Gene3D" id="3.30.1330.230">
    <property type="match status" value="1"/>
</dbReference>
<accession>A0A2U2DIQ6</accession>
<dbReference type="PROSITE" id="PS51664">
    <property type="entry name" value="YCAO"/>
    <property type="match status" value="1"/>
</dbReference>
<evidence type="ECO:0000259" key="1">
    <source>
        <dbReference type="PROSITE" id="PS51664"/>
    </source>
</evidence>
<sequence>MSASSSLDLLVDDLGRSSTGFNAYHDRSVTPGRTFASIKPFFPALGITRVGLLTGLDVLDIPVAFATRPNSHTLSVFQGKGIDNDAALASAAMEAVETRIAEIVPDDLHLKTVDAMRSSGRSMIDLASVARCVPDEITRAPLPWCRGYDLMSGQGVDVPWWLVGLDHRGTRPAGFEQSSDGLASGNRPAEAVLHGLCELVERDAWALTQLRPWEWLQHARIDPASLNDPVVDILRARIARAGMELLLLDMTTDIGVPAFLAVIIPGAMAARFDARWTQVCGGCGCHPDPVRAALRAITEAAQSRLTAIAGSRDDFSPRLYQRLDGDQSMAQLVSLKDCSSRPFPPAAVERRPETVQATIRRIVDRLEEKGIGQVVAVPLSSPDFPVSVVRVIVPGLEVEIVGDNIQLGLRAVAALRERRT</sequence>